<reference evidence="2" key="1">
    <citation type="submission" date="2020-06" db="EMBL/GenBank/DDBJ databases">
        <authorList>
            <person name="Link T."/>
            <person name="Ehrmann M."/>
        </authorList>
    </citation>
    <scope>NUCLEOTIDE SEQUENCE</scope>
    <source>
        <strain evidence="2">TMW 2.2257</strain>
    </source>
</reference>
<dbReference type="InterPro" id="IPR010987">
    <property type="entry name" value="Glutathione-S-Trfase_C-like"/>
</dbReference>
<organism evidence="2 3">
    <name type="scientific">Tetragenococcus halophilus</name>
    <name type="common">Pediococcus halophilus</name>
    <dbReference type="NCBI Taxonomy" id="51669"/>
    <lineage>
        <taxon>Bacteria</taxon>
        <taxon>Bacillati</taxon>
        <taxon>Bacillota</taxon>
        <taxon>Bacilli</taxon>
        <taxon>Lactobacillales</taxon>
        <taxon>Enterococcaceae</taxon>
        <taxon>Tetragenococcus</taxon>
    </lineage>
</organism>
<dbReference type="EMBL" id="JACACB010000005">
    <property type="protein sequence ID" value="MCO8297439.1"/>
    <property type="molecule type" value="Genomic_DNA"/>
</dbReference>
<dbReference type="Pfam" id="PF00043">
    <property type="entry name" value="GST_C"/>
    <property type="match status" value="1"/>
</dbReference>
<sequence length="313" mass="37465">MTTTLLQKVQQKAEDYQKVRFVKAQSAYYRTIFLQDDHFIWPEESYPLEKNRYLLIWLPACPRAQRVAATIDLLGLTDWIEKIELAPHREKVWHFKERFEDAYYLDELFAEKKDAIQPCLYDKKRGEIVTNDQYNLSTLLLQFCRKLEKPTTRNLHPEEIKSQVDQMNGFIFKHVNVQIYRARNAKSPEDKTEEEAKLVQTFQLLDEHLAYYSFLLGVTLTDADLRLFASLLRCPIYYKQFALNCCQLNSYKNLWRYTQEIYKIPDIQKTAKLEQIVETHYRSPHNLEKFGSFYQNETVESTYGDFLEIKREY</sequence>
<evidence type="ECO:0000313" key="2">
    <source>
        <dbReference type="EMBL" id="MCO8297439.1"/>
    </source>
</evidence>
<protein>
    <recommendedName>
        <fullName evidence="1">GST C-terminal domain-containing protein</fullName>
    </recommendedName>
</protein>
<dbReference type="GO" id="GO:0005737">
    <property type="term" value="C:cytoplasm"/>
    <property type="evidence" value="ECO:0007669"/>
    <property type="project" value="TreeGrafter"/>
</dbReference>
<reference evidence="2" key="2">
    <citation type="journal article" date="2021" name="BMC Microbiol.">
        <title>The diversity among the species Tetragenococcus halophilus including new isolates from a lupine seed fermentation.</title>
        <authorList>
            <person name="Link T."/>
            <person name="Vogel R.F."/>
            <person name="Ehrmann M.A."/>
        </authorList>
    </citation>
    <scope>NUCLEOTIDE SEQUENCE</scope>
    <source>
        <strain evidence="2">TMW 2.2257</strain>
    </source>
</reference>
<gene>
    <name evidence="2" type="ORF">HXW75_03000</name>
</gene>
<dbReference type="SUPFAM" id="SSF47616">
    <property type="entry name" value="GST C-terminal domain-like"/>
    <property type="match status" value="1"/>
</dbReference>
<dbReference type="PROSITE" id="PS50405">
    <property type="entry name" value="GST_CTER"/>
    <property type="match status" value="1"/>
</dbReference>
<dbReference type="PANTHER" id="PTHR32419">
    <property type="entry name" value="GLUTATHIONYL-HYDROQUINONE REDUCTASE"/>
    <property type="match status" value="1"/>
</dbReference>
<dbReference type="RefSeq" id="WP_253210005.1">
    <property type="nucleotide sequence ID" value="NZ_JACACB010000005.1"/>
</dbReference>
<dbReference type="Gene3D" id="1.20.1050.10">
    <property type="match status" value="1"/>
</dbReference>
<feature type="domain" description="GST C-terminal" evidence="1">
    <location>
        <begin position="157"/>
        <end position="285"/>
    </location>
</feature>
<evidence type="ECO:0000313" key="3">
    <source>
        <dbReference type="Proteomes" id="UP001057280"/>
    </source>
</evidence>
<dbReference type="InterPro" id="IPR004046">
    <property type="entry name" value="GST_C"/>
</dbReference>
<dbReference type="InterPro" id="IPR036282">
    <property type="entry name" value="Glutathione-S-Trfase_C_sf"/>
</dbReference>
<dbReference type="Proteomes" id="UP001057280">
    <property type="component" value="Unassembled WGS sequence"/>
</dbReference>
<proteinExistence type="predicted"/>
<dbReference type="Gene3D" id="3.40.30.10">
    <property type="entry name" value="Glutaredoxin"/>
    <property type="match status" value="1"/>
</dbReference>
<evidence type="ECO:0000259" key="1">
    <source>
        <dbReference type="PROSITE" id="PS50405"/>
    </source>
</evidence>
<dbReference type="InterPro" id="IPR016639">
    <property type="entry name" value="GST_Omega/GSH"/>
</dbReference>
<name>A0AB35HME8_TETHA</name>
<dbReference type="AlphaFoldDB" id="A0AB35HME8"/>
<accession>A0AB35HME8</accession>
<dbReference type="PANTHER" id="PTHR32419:SF6">
    <property type="entry name" value="GLUTATHIONE S-TRANSFERASE OMEGA-LIKE 1-RELATED"/>
    <property type="match status" value="1"/>
</dbReference>
<comment type="caution">
    <text evidence="2">The sequence shown here is derived from an EMBL/GenBank/DDBJ whole genome shotgun (WGS) entry which is preliminary data.</text>
</comment>
<dbReference type="GO" id="GO:0004364">
    <property type="term" value="F:glutathione transferase activity"/>
    <property type="evidence" value="ECO:0007669"/>
    <property type="project" value="InterPro"/>
</dbReference>